<evidence type="ECO:0000256" key="1">
    <source>
        <dbReference type="SAM" id="MobiDB-lite"/>
    </source>
</evidence>
<dbReference type="AlphaFoldDB" id="A0AAN7PP77"/>
<feature type="region of interest" description="Disordered" evidence="1">
    <location>
        <begin position="130"/>
        <end position="156"/>
    </location>
</feature>
<dbReference type="PANTHER" id="PTHR34153">
    <property type="entry name" value="SI:CH211-262H13.3-RELATED-RELATED"/>
    <property type="match status" value="1"/>
</dbReference>
<evidence type="ECO:0000313" key="4">
    <source>
        <dbReference type="Proteomes" id="UP001353858"/>
    </source>
</evidence>
<dbReference type="Pfam" id="PF16064">
    <property type="entry name" value="DUF4806"/>
    <property type="match status" value="1"/>
</dbReference>
<name>A0AAN7PP77_9COLE</name>
<protein>
    <recommendedName>
        <fullName evidence="2">DUF4806 domain-containing protein</fullName>
    </recommendedName>
</protein>
<gene>
    <name evidence="3" type="ORF">RN001_003772</name>
</gene>
<sequence length="410" mass="47359">MSISSEEIQDDDGWPNLPEGCMESQQLLYVVVFFPKERDYSEIPTSWLSDDKSYCWWPKSKVPARLMEKNIIPDEKNGLWSKYECVVESFCYTLESARKKAEDSSYTSSEEAAEVVGRGYRTKFSRHYSTDFSPHSSDSDRYTPPPNFPELANKRSPSRGFTQKLALIEENTPHLENRPQKFRQLVQTNKQPQQIIHALDEIPVVIAGPSNLADVGTSSELTINNINQGQFLDAEVFDQNLSNTVLVSGTDVDKIIKKLTSIQLYVESISKRLETLERNLPLQVLTPQLGEFEVLATLLPINSEHEVFTFETFLQTSENRKLFFDFLKRIGGKDFKESIKRMLNKTFRNDFGVKCSWFGRKKNFQVCNLKLMGIIKDTVLSLFPMCTERDFNEVGSDWFRFSKQRLQRQK</sequence>
<reference evidence="4" key="1">
    <citation type="submission" date="2023-01" db="EMBL/GenBank/DDBJ databases">
        <title>Key to firefly adult light organ development and bioluminescence: homeobox transcription factors regulate luciferase expression and transportation to peroxisome.</title>
        <authorList>
            <person name="Fu X."/>
        </authorList>
    </citation>
    <scope>NUCLEOTIDE SEQUENCE [LARGE SCALE GENOMIC DNA]</scope>
</reference>
<comment type="caution">
    <text evidence="3">The sequence shown here is derived from an EMBL/GenBank/DDBJ whole genome shotgun (WGS) entry which is preliminary data.</text>
</comment>
<feature type="domain" description="DUF4806" evidence="2">
    <location>
        <begin position="299"/>
        <end position="369"/>
    </location>
</feature>
<evidence type="ECO:0000313" key="3">
    <source>
        <dbReference type="EMBL" id="KAK4887501.1"/>
    </source>
</evidence>
<dbReference type="Proteomes" id="UP001353858">
    <property type="component" value="Unassembled WGS sequence"/>
</dbReference>
<keyword evidence="4" id="KW-1185">Reference proteome</keyword>
<dbReference type="PANTHER" id="PTHR34153:SF2">
    <property type="entry name" value="SI:CH211-262H13.3-RELATED"/>
    <property type="match status" value="1"/>
</dbReference>
<dbReference type="EMBL" id="JARPUR010000001">
    <property type="protein sequence ID" value="KAK4887501.1"/>
    <property type="molecule type" value="Genomic_DNA"/>
</dbReference>
<accession>A0AAN7PP77</accession>
<evidence type="ECO:0000259" key="2">
    <source>
        <dbReference type="Pfam" id="PF16064"/>
    </source>
</evidence>
<organism evidence="3 4">
    <name type="scientific">Aquatica leii</name>
    <dbReference type="NCBI Taxonomy" id="1421715"/>
    <lineage>
        <taxon>Eukaryota</taxon>
        <taxon>Metazoa</taxon>
        <taxon>Ecdysozoa</taxon>
        <taxon>Arthropoda</taxon>
        <taxon>Hexapoda</taxon>
        <taxon>Insecta</taxon>
        <taxon>Pterygota</taxon>
        <taxon>Neoptera</taxon>
        <taxon>Endopterygota</taxon>
        <taxon>Coleoptera</taxon>
        <taxon>Polyphaga</taxon>
        <taxon>Elateriformia</taxon>
        <taxon>Elateroidea</taxon>
        <taxon>Lampyridae</taxon>
        <taxon>Luciolinae</taxon>
        <taxon>Aquatica</taxon>
    </lineage>
</organism>
<proteinExistence type="predicted"/>
<dbReference type="InterPro" id="IPR032071">
    <property type="entry name" value="DUF4806"/>
</dbReference>